<name>N0BBH7_9HYPH</name>
<evidence type="ECO:0000256" key="1">
    <source>
        <dbReference type="ARBA" id="ARBA00011738"/>
    </source>
</evidence>
<keyword evidence="7 9" id="KW-0030">Aminoacyl-tRNA synthetase</keyword>
<dbReference type="InterPro" id="IPR002314">
    <property type="entry name" value="aa-tRNA-synt_IIb"/>
</dbReference>
<dbReference type="AlphaFoldDB" id="N0BBH7"/>
<keyword evidence="6 9" id="KW-0648">Protein biosynthesis</keyword>
<dbReference type="InterPro" id="IPR045864">
    <property type="entry name" value="aa-tRNA-synth_II/BPL/LPL"/>
</dbReference>
<comment type="subcellular location">
    <subcellularLocation>
        <location evidence="9">Cytoplasm</location>
    </subcellularLocation>
</comment>
<comment type="domain">
    <text evidence="9">Consists of three domains: the N-terminal catalytic domain, the anticodon-binding domain and the C-terminal extension.</text>
</comment>
<evidence type="ECO:0000256" key="7">
    <source>
        <dbReference type="ARBA" id="ARBA00023146"/>
    </source>
</evidence>
<dbReference type="InterPro" id="IPR006195">
    <property type="entry name" value="aa-tRNA-synth_II"/>
</dbReference>
<keyword evidence="2 9" id="KW-0963">Cytoplasm</keyword>
<dbReference type="SUPFAM" id="SSF55681">
    <property type="entry name" value="Class II aaRS and biotin synthetases"/>
    <property type="match status" value="1"/>
</dbReference>
<dbReference type="InterPro" id="IPR016061">
    <property type="entry name" value="Pro-tRNA_ligase_II_C"/>
</dbReference>
<dbReference type="InterPro" id="IPR033721">
    <property type="entry name" value="ProRS_core_arch_euk"/>
</dbReference>
<dbReference type="HOGENOM" id="CLU_001882_4_2_5"/>
<dbReference type="InterPro" id="IPR004154">
    <property type="entry name" value="Anticodon-bd"/>
</dbReference>
<comment type="similarity">
    <text evidence="9">Belongs to the class-II aminoacyl-tRNA synthetase family. ProS type 3 subfamily.</text>
</comment>
<dbReference type="HAMAP" id="MF_01571">
    <property type="entry name" value="Pro_tRNA_synth_type3"/>
    <property type="match status" value="1"/>
</dbReference>
<dbReference type="PROSITE" id="PS50862">
    <property type="entry name" value="AA_TRNA_LIGASE_II"/>
    <property type="match status" value="1"/>
</dbReference>
<dbReference type="EC" id="6.1.1.15" evidence="9"/>
<dbReference type="PANTHER" id="PTHR43382">
    <property type="entry name" value="PROLYL-TRNA SYNTHETASE"/>
    <property type="match status" value="1"/>
</dbReference>
<dbReference type="Gene3D" id="3.30.930.10">
    <property type="entry name" value="Bira Bifunctional Protein, Domain 2"/>
    <property type="match status" value="1"/>
</dbReference>
<dbReference type="Gene3D" id="3.30.110.30">
    <property type="entry name" value="C-terminal domain of ProRS"/>
    <property type="match status" value="1"/>
</dbReference>
<dbReference type="Gene3D" id="3.40.50.800">
    <property type="entry name" value="Anticodon-binding domain"/>
    <property type="match status" value="1"/>
</dbReference>
<sequence>MVRRGSPRDVNERASDGAFQVLRVRSPSDARRFFNVHVRDQEMSKRALSVTREENFPDWYQAVVRDGDMAETSPVRGCMIIKPWGWGVWERLQVELDARIKDTGHDNCYFPLFIPMSFIAKEAEHVEGFAKEMAVVTHHRLKNEGGKLVVDPDAKLEEPLIVRPTSETIIGDAFQRWIKSYRDLPLLMNQWANVVRWEMRTRLFLRTAEFLWQEGHTAHADRDDAVAETLKMLEVYRTFAEDVLAMPVIAGEKPANERFPGADNTYSIEAMMQDGKALQAGTSHYLGTHFAEAQNIQFQNTDGKLTYCHTTSWGVSTRLIGGVIMTHGDDDGLRLPPMIAPRQIVIVPMLRDKPEDAALIDYCVSLEKDLKAAGIRTLVDMKAVKSAEKRWNWVRRGAPIIVEIGGRDASGSNVTFMRRDRLRDGDKVISQTLARADFVAQAPALLQEIQQTLYSEAKARLDGNIITTFKSFEDLADYFGPAEGEDEGGAFKGWARVPWSRPEGASLEAIADRLKALKLTIRNAPLGQEEAVGKCLFTGEAAKEYVLIARAY</sequence>
<dbReference type="GO" id="GO:0005737">
    <property type="term" value="C:cytoplasm"/>
    <property type="evidence" value="ECO:0007669"/>
    <property type="project" value="UniProtKB-SubCell"/>
</dbReference>
<dbReference type="SMART" id="SM00946">
    <property type="entry name" value="ProRS-C_1"/>
    <property type="match status" value="1"/>
</dbReference>
<keyword evidence="5 9" id="KW-0067">ATP-binding</keyword>
<feature type="domain" description="Aminoacyl-transfer RNA synthetases class-II family profile" evidence="10">
    <location>
        <begin position="85"/>
        <end position="336"/>
    </location>
</feature>
<proteinExistence type="inferred from homology"/>
<protein>
    <recommendedName>
        <fullName evidence="9">Proline--tRNA ligase</fullName>
        <ecNumber evidence="9">6.1.1.15</ecNumber>
    </recommendedName>
    <alternativeName>
        <fullName evidence="9">Prolyl-tRNA synthetase</fullName>
        <shortName evidence="9">ProRS</shortName>
    </alternativeName>
</protein>
<evidence type="ECO:0000256" key="2">
    <source>
        <dbReference type="ARBA" id="ARBA00022490"/>
    </source>
</evidence>
<evidence type="ECO:0000256" key="4">
    <source>
        <dbReference type="ARBA" id="ARBA00022741"/>
    </source>
</evidence>
<gene>
    <name evidence="9" type="primary">proS</name>
    <name evidence="11" type="ORF">HYPDE_28933</name>
</gene>
<evidence type="ECO:0000256" key="3">
    <source>
        <dbReference type="ARBA" id="ARBA00022598"/>
    </source>
</evidence>
<evidence type="ECO:0000259" key="10">
    <source>
        <dbReference type="PROSITE" id="PS50862"/>
    </source>
</evidence>
<comment type="catalytic activity">
    <reaction evidence="8 9">
        <text>tRNA(Pro) + L-proline + ATP = L-prolyl-tRNA(Pro) + AMP + diphosphate</text>
        <dbReference type="Rhea" id="RHEA:14305"/>
        <dbReference type="Rhea" id="RHEA-COMP:9700"/>
        <dbReference type="Rhea" id="RHEA-COMP:9702"/>
        <dbReference type="ChEBI" id="CHEBI:30616"/>
        <dbReference type="ChEBI" id="CHEBI:33019"/>
        <dbReference type="ChEBI" id="CHEBI:60039"/>
        <dbReference type="ChEBI" id="CHEBI:78442"/>
        <dbReference type="ChEBI" id="CHEBI:78532"/>
        <dbReference type="ChEBI" id="CHEBI:456215"/>
        <dbReference type="EC" id="6.1.1.15"/>
    </reaction>
</comment>
<dbReference type="FunFam" id="3.30.930.10:FF:000037">
    <property type="entry name" value="Proline--tRNA ligase"/>
    <property type="match status" value="1"/>
</dbReference>
<dbReference type="SUPFAM" id="SSF64586">
    <property type="entry name" value="C-terminal domain of ProRS"/>
    <property type="match status" value="1"/>
</dbReference>
<evidence type="ECO:0000313" key="11">
    <source>
        <dbReference type="EMBL" id="AGK57465.1"/>
    </source>
</evidence>
<dbReference type="eggNOG" id="COG0442">
    <property type="taxonomic scope" value="Bacteria"/>
</dbReference>
<dbReference type="NCBIfam" id="TIGR00408">
    <property type="entry name" value="proS_fam_I"/>
    <property type="match status" value="1"/>
</dbReference>
<dbReference type="GO" id="GO:0017101">
    <property type="term" value="C:aminoacyl-tRNA synthetase multienzyme complex"/>
    <property type="evidence" value="ECO:0007669"/>
    <property type="project" value="TreeGrafter"/>
</dbReference>
<evidence type="ECO:0000256" key="6">
    <source>
        <dbReference type="ARBA" id="ARBA00022917"/>
    </source>
</evidence>
<dbReference type="EMBL" id="CP005587">
    <property type="protein sequence ID" value="AGK57465.1"/>
    <property type="molecule type" value="Genomic_DNA"/>
</dbReference>
<keyword evidence="3 9" id="KW-0436">Ligase</keyword>
<dbReference type="InterPro" id="IPR036621">
    <property type="entry name" value="Anticodon-bd_dom_sf"/>
</dbReference>
<dbReference type="GO" id="GO:0004827">
    <property type="term" value="F:proline-tRNA ligase activity"/>
    <property type="evidence" value="ECO:0007669"/>
    <property type="project" value="UniProtKB-UniRule"/>
</dbReference>
<evidence type="ECO:0000256" key="8">
    <source>
        <dbReference type="ARBA" id="ARBA00047671"/>
    </source>
</evidence>
<accession>N0BBH7</accession>
<dbReference type="InterPro" id="IPR017449">
    <property type="entry name" value="Pro-tRNA_synth_II"/>
</dbReference>
<evidence type="ECO:0000256" key="5">
    <source>
        <dbReference type="ARBA" id="ARBA00022840"/>
    </source>
</evidence>
<dbReference type="SUPFAM" id="SSF52954">
    <property type="entry name" value="Class II aaRS ABD-related"/>
    <property type="match status" value="1"/>
</dbReference>
<dbReference type="Pfam" id="PF03129">
    <property type="entry name" value="HGTP_anticodon"/>
    <property type="match status" value="1"/>
</dbReference>
<dbReference type="PANTHER" id="PTHR43382:SF2">
    <property type="entry name" value="BIFUNCTIONAL GLUTAMATE_PROLINE--TRNA LIGASE"/>
    <property type="match status" value="1"/>
</dbReference>
<dbReference type="InterPro" id="IPR004499">
    <property type="entry name" value="Pro-tRNA-ligase_IIa_arc-type"/>
</dbReference>
<dbReference type="GO" id="GO:0006433">
    <property type="term" value="P:prolyl-tRNA aminoacylation"/>
    <property type="evidence" value="ECO:0007669"/>
    <property type="project" value="UniProtKB-UniRule"/>
</dbReference>
<comment type="subunit">
    <text evidence="1 9">Homodimer.</text>
</comment>
<dbReference type="KEGG" id="hdt:HYPDE_28933"/>
<evidence type="ECO:0000313" key="12">
    <source>
        <dbReference type="Proteomes" id="UP000005952"/>
    </source>
</evidence>
<dbReference type="Proteomes" id="UP000005952">
    <property type="component" value="Chromosome"/>
</dbReference>
<dbReference type="Pfam" id="PF00587">
    <property type="entry name" value="tRNA-synt_2b"/>
    <property type="match status" value="1"/>
</dbReference>
<keyword evidence="4 9" id="KW-0547">Nucleotide-binding</keyword>
<keyword evidence="12" id="KW-1185">Reference proteome</keyword>
<organism evidence="11 12">
    <name type="scientific">Hyphomicrobium denitrificans 1NES1</name>
    <dbReference type="NCBI Taxonomy" id="670307"/>
    <lineage>
        <taxon>Bacteria</taxon>
        <taxon>Pseudomonadati</taxon>
        <taxon>Pseudomonadota</taxon>
        <taxon>Alphaproteobacteria</taxon>
        <taxon>Hyphomicrobiales</taxon>
        <taxon>Hyphomicrobiaceae</taxon>
        <taxon>Hyphomicrobium</taxon>
    </lineage>
</organism>
<comment type="function">
    <text evidence="9">Catalyzes the attachment of proline to tRNA(Pro) in a two-step reaction: proline is first activated by ATP to form Pro-AMP and then transferred to the acceptor end of tRNA(Pro).</text>
</comment>
<dbReference type="GO" id="GO:0005524">
    <property type="term" value="F:ATP binding"/>
    <property type="evidence" value="ECO:0007669"/>
    <property type="project" value="UniProtKB-UniRule"/>
</dbReference>
<evidence type="ECO:0000256" key="9">
    <source>
        <dbReference type="HAMAP-Rule" id="MF_01571"/>
    </source>
</evidence>
<reference evidence="11 12" key="1">
    <citation type="journal article" date="2013" name="Genome Announc.">
        <title>Genome sequences for three denitrifying bacterial strains isolated from a uranium- and nitrate-contaminated subsurface environment.</title>
        <authorList>
            <person name="Venkatramanan R."/>
            <person name="Prakash O."/>
            <person name="Woyke T."/>
            <person name="Chain P."/>
            <person name="Goodwin L.A."/>
            <person name="Watson D."/>
            <person name="Brooks S."/>
            <person name="Kostka J.E."/>
            <person name="Green S.J."/>
        </authorList>
    </citation>
    <scope>NUCLEOTIDE SEQUENCE [LARGE SCALE GENOMIC DNA]</scope>
    <source>
        <strain evidence="11 12">1NES1</strain>
    </source>
</reference>
<dbReference type="CDD" id="cd00778">
    <property type="entry name" value="ProRS_core_arch_euk"/>
    <property type="match status" value="1"/>
</dbReference>
<dbReference type="STRING" id="670307.HYPDE_28933"/>